<name>A0ACB8KLF8_CITSI</name>
<evidence type="ECO:0000313" key="2">
    <source>
        <dbReference type="Proteomes" id="UP000829398"/>
    </source>
</evidence>
<proteinExistence type="predicted"/>
<evidence type="ECO:0000313" key="1">
    <source>
        <dbReference type="EMBL" id="KAH9755279.1"/>
    </source>
</evidence>
<protein>
    <submittedName>
        <fullName evidence="1">F-box/FBD/LRR-repeat protein</fullName>
    </submittedName>
</protein>
<reference evidence="2" key="1">
    <citation type="journal article" date="2023" name="Hortic. Res.">
        <title>A chromosome-level phased genome enabling allele-level studies in sweet orange: a case study on citrus Huanglongbing tolerance.</title>
        <authorList>
            <person name="Wu B."/>
            <person name="Yu Q."/>
            <person name="Deng Z."/>
            <person name="Duan Y."/>
            <person name="Luo F."/>
            <person name="Gmitter F. Jr."/>
        </authorList>
    </citation>
    <scope>NUCLEOTIDE SEQUENCE [LARGE SCALE GENOMIC DNA]</scope>
    <source>
        <strain evidence="2">cv. Valencia</strain>
    </source>
</reference>
<comment type="caution">
    <text evidence="1">The sequence shown here is derived from an EMBL/GenBank/DDBJ whole genome shotgun (WGS) entry which is preliminary data.</text>
</comment>
<accession>A0ACB8KLF8</accession>
<organism evidence="1 2">
    <name type="scientific">Citrus sinensis</name>
    <name type="common">Sweet orange</name>
    <name type="synonym">Citrus aurantium var. sinensis</name>
    <dbReference type="NCBI Taxonomy" id="2711"/>
    <lineage>
        <taxon>Eukaryota</taxon>
        <taxon>Viridiplantae</taxon>
        <taxon>Streptophyta</taxon>
        <taxon>Embryophyta</taxon>
        <taxon>Tracheophyta</taxon>
        <taxon>Spermatophyta</taxon>
        <taxon>Magnoliopsida</taxon>
        <taxon>eudicotyledons</taxon>
        <taxon>Gunneridae</taxon>
        <taxon>Pentapetalae</taxon>
        <taxon>rosids</taxon>
        <taxon>malvids</taxon>
        <taxon>Sapindales</taxon>
        <taxon>Rutaceae</taxon>
        <taxon>Aurantioideae</taxon>
        <taxon>Citrus</taxon>
    </lineage>
</organism>
<gene>
    <name evidence="1" type="ORF">KPL71_015734</name>
</gene>
<dbReference type="EMBL" id="CM039174">
    <property type="protein sequence ID" value="KAH9755279.1"/>
    <property type="molecule type" value="Genomic_DNA"/>
</dbReference>
<dbReference type="Proteomes" id="UP000829398">
    <property type="component" value="Chromosome 5"/>
</dbReference>
<keyword evidence="2" id="KW-1185">Reference proteome</keyword>
<sequence length="550" mass="61634">MVLVEWVPNVAAVLFSVLIISLLRLKRIKGGWPGRFSMNSPEMVSTSPKTQCRRVDNGSEDRISCLPDSILCQILSVPPTKDAVATSILSPRWKHAWTSVRNLCFDDELSVMGDEVSGITVAAFEKFVHSVLARTHPSSVEKFSLRCSYLRSLGMFDYWVSSAISRNVREIEIDLRDHERIPLPASIYRSITLEVLRLRSYFALKIPPDGQPTNHLPHNLFSRCPCLQHLSLTVYFTAANPASNLIISSATLKTFVLEVMYCSHSSAPNQHTVTIVAPNLEFLDITDDLAVSYAVHQLPSLHKAVYYVMFSEWPPIDRRPPVQLLAGMTKAKCLTLSAGVLHALNRRGDNIFPQFSALTYLHVTVGQFGCTMLPTILGCSPNLHTFVLHLQSDWYVLNDEQTRWTDTATVPSCLSDHVNIIEINGLGKENSHMRLAEYLLNHSRVLLTMTVRCKPSVDGKTLENLHHRLMGLHRGCASAFIHLTSIIFRSSKQSSTVSVTPMLLLTIDGRTVTDQIESQRHHLPPCFIPNNVFIWRCSSLQANDPESSSQ</sequence>